<dbReference type="Pfam" id="PF00668">
    <property type="entry name" value="Condensation"/>
    <property type="match status" value="2"/>
</dbReference>
<comment type="cofactor">
    <cofactor evidence="1">
        <name>pantetheine 4'-phosphate</name>
        <dbReference type="ChEBI" id="CHEBI:47942"/>
    </cofactor>
</comment>
<dbReference type="GO" id="GO:0005737">
    <property type="term" value="C:cytoplasm"/>
    <property type="evidence" value="ECO:0007669"/>
    <property type="project" value="TreeGrafter"/>
</dbReference>
<dbReference type="SUPFAM" id="SSF56801">
    <property type="entry name" value="Acetyl-CoA synthetase-like"/>
    <property type="match status" value="2"/>
</dbReference>
<dbReference type="SUPFAM" id="SSF51735">
    <property type="entry name" value="NAD(P)-binding Rossmann-fold domains"/>
    <property type="match status" value="1"/>
</dbReference>
<dbReference type="InterPro" id="IPR036736">
    <property type="entry name" value="ACP-like_sf"/>
</dbReference>
<dbReference type="GO" id="GO:0017000">
    <property type="term" value="P:antibiotic biosynthetic process"/>
    <property type="evidence" value="ECO:0007669"/>
    <property type="project" value="UniProtKB-KW"/>
</dbReference>
<dbReference type="SUPFAM" id="SSF47336">
    <property type="entry name" value="ACP-like"/>
    <property type="match status" value="2"/>
</dbReference>
<dbReference type="OrthoDB" id="9765680at2"/>
<keyword evidence="4" id="KW-0597">Phosphoprotein</keyword>
<dbReference type="Gene3D" id="1.10.1200.10">
    <property type="entry name" value="ACP-like"/>
    <property type="match status" value="2"/>
</dbReference>
<dbReference type="NCBIfam" id="NF003417">
    <property type="entry name" value="PRK04813.1"/>
    <property type="match status" value="2"/>
</dbReference>
<dbReference type="InterPro" id="IPR010080">
    <property type="entry name" value="Thioester_reductase-like_dom"/>
</dbReference>
<feature type="domain" description="Carrier" evidence="7">
    <location>
        <begin position="2046"/>
        <end position="2120"/>
    </location>
</feature>
<dbReference type="Pfam" id="PF07993">
    <property type="entry name" value="NAD_binding_4"/>
    <property type="match status" value="1"/>
</dbReference>
<keyword evidence="5" id="KW-0436">Ligase</keyword>
<dbReference type="InterPro" id="IPR000873">
    <property type="entry name" value="AMP-dep_synth/lig_dom"/>
</dbReference>
<reference evidence="8 9" key="1">
    <citation type="submission" date="2018-03" db="EMBL/GenBank/DDBJ databases">
        <title>Aerobic endospore-forming bacteria genome sequencing and assembly.</title>
        <authorList>
            <person name="Cavalcante D.A."/>
            <person name="Driks A."/>
            <person name="Putonti C."/>
            <person name="De-Souza M.T."/>
        </authorList>
    </citation>
    <scope>NUCLEOTIDE SEQUENCE [LARGE SCALE GENOMIC DNA]</scope>
    <source>
        <strain evidence="8 9">SDF0037</strain>
    </source>
</reference>
<dbReference type="InterPro" id="IPR023213">
    <property type="entry name" value="CAT-like_dom_sf"/>
</dbReference>
<dbReference type="Gene3D" id="3.40.50.720">
    <property type="entry name" value="NAD(P)-binding Rossmann-like Domain"/>
    <property type="match status" value="1"/>
</dbReference>
<gene>
    <name evidence="8" type="ORF">C7Y47_15100</name>
</gene>
<dbReference type="GO" id="GO:0044550">
    <property type="term" value="P:secondary metabolite biosynthetic process"/>
    <property type="evidence" value="ECO:0007669"/>
    <property type="project" value="TreeGrafter"/>
</dbReference>
<dbReference type="PANTHER" id="PTHR45527">
    <property type="entry name" value="NONRIBOSOMAL PEPTIDE SYNTHETASE"/>
    <property type="match status" value="1"/>
</dbReference>
<dbReference type="PROSITE" id="PS00012">
    <property type="entry name" value="PHOSPHOPANTETHEINE"/>
    <property type="match status" value="1"/>
</dbReference>
<dbReference type="InterPro" id="IPR010071">
    <property type="entry name" value="AA_adenyl_dom"/>
</dbReference>
<dbReference type="Pfam" id="PF00501">
    <property type="entry name" value="AMP-binding"/>
    <property type="match status" value="2"/>
</dbReference>
<feature type="domain" description="Carrier" evidence="7">
    <location>
        <begin position="986"/>
        <end position="1063"/>
    </location>
</feature>
<dbReference type="InterPro" id="IPR020845">
    <property type="entry name" value="AMP-binding_CS"/>
</dbReference>
<keyword evidence="6" id="KW-0045">Antibiotic biosynthesis</keyword>
<dbReference type="InterPro" id="IPR045851">
    <property type="entry name" value="AMP-bd_C_sf"/>
</dbReference>
<dbReference type="Proteomes" id="UP000317944">
    <property type="component" value="Unassembled WGS sequence"/>
</dbReference>
<dbReference type="NCBIfam" id="TIGR01733">
    <property type="entry name" value="AA-adenyl-dom"/>
    <property type="match status" value="2"/>
</dbReference>
<dbReference type="GO" id="GO:0016874">
    <property type="term" value="F:ligase activity"/>
    <property type="evidence" value="ECO:0007669"/>
    <property type="project" value="UniProtKB-KW"/>
</dbReference>
<accession>A0A544UER3</accession>
<evidence type="ECO:0000313" key="8">
    <source>
        <dbReference type="EMBL" id="TQR30873.1"/>
    </source>
</evidence>
<dbReference type="SMART" id="SM00823">
    <property type="entry name" value="PKS_PP"/>
    <property type="match status" value="1"/>
</dbReference>
<dbReference type="InterPro" id="IPR036291">
    <property type="entry name" value="NAD(P)-bd_dom_sf"/>
</dbReference>
<evidence type="ECO:0000256" key="4">
    <source>
        <dbReference type="ARBA" id="ARBA00022553"/>
    </source>
</evidence>
<dbReference type="GO" id="GO:0031177">
    <property type="term" value="F:phosphopantetheine binding"/>
    <property type="evidence" value="ECO:0007669"/>
    <property type="project" value="InterPro"/>
</dbReference>
<dbReference type="CDD" id="cd19531">
    <property type="entry name" value="LCL_NRPS-like"/>
    <property type="match status" value="1"/>
</dbReference>
<dbReference type="Gene3D" id="3.40.50.12780">
    <property type="entry name" value="N-terminal domain of ligase-like"/>
    <property type="match status" value="1"/>
</dbReference>
<dbReference type="InterPro" id="IPR006162">
    <property type="entry name" value="Ppantetheine_attach_site"/>
</dbReference>
<dbReference type="Gene3D" id="3.30.300.30">
    <property type="match status" value="2"/>
</dbReference>
<dbReference type="FunFam" id="3.40.50.980:FF:000001">
    <property type="entry name" value="Non-ribosomal peptide synthetase"/>
    <property type="match status" value="2"/>
</dbReference>
<evidence type="ECO:0000256" key="3">
    <source>
        <dbReference type="ARBA" id="ARBA00022450"/>
    </source>
</evidence>
<proteinExistence type="inferred from homology"/>
<dbReference type="PROSITE" id="PS50075">
    <property type="entry name" value="CARRIER"/>
    <property type="match status" value="2"/>
</dbReference>
<keyword evidence="3" id="KW-0596">Phosphopantetheine</keyword>
<dbReference type="Gene3D" id="3.30.559.10">
    <property type="entry name" value="Chloramphenicol acetyltransferase-like domain"/>
    <property type="match status" value="2"/>
</dbReference>
<evidence type="ECO:0000256" key="2">
    <source>
        <dbReference type="ARBA" id="ARBA00006432"/>
    </source>
</evidence>
<dbReference type="RefSeq" id="WP_142509523.1">
    <property type="nucleotide sequence ID" value="NZ_SADV01000012.1"/>
</dbReference>
<evidence type="ECO:0000256" key="5">
    <source>
        <dbReference type="ARBA" id="ARBA00022598"/>
    </source>
</evidence>
<name>A0A544UER3_LYSSH</name>
<dbReference type="InterPro" id="IPR025110">
    <property type="entry name" value="AMP-bd_C"/>
</dbReference>
<dbReference type="EMBL" id="SADV01000012">
    <property type="protein sequence ID" value="TQR30873.1"/>
    <property type="molecule type" value="Genomic_DNA"/>
</dbReference>
<dbReference type="Pfam" id="PF13193">
    <property type="entry name" value="AMP-binding_C"/>
    <property type="match status" value="2"/>
</dbReference>
<dbReference type="FunFam" id="3.30.300.30:FF:000015">
    <property type="entry name" value="Nonribosomal peptide synthase SidD"/>
    <property type="match status" value="1"/>
</dbReference>
<dbReference type="GO" id="GO:0008610">
    <property type="term" value="P:lipid biosynthetic process"/>
    <property type="evidence" value="ECO:0007669"/>
    <property type="project" value="UniProtKB-ARBA"/>
</dbReference>
<dbReference type="InterPro" id="IPR009081">
    <property type="entry name" value="PP-bd_ACP"/>
</dbReference>
<evidence type="ECO:0000259" key="7">
    <source>
        <dbReference type="PROSITE" id="PS50075"/>
    </source>
</evidence>
<dbReference type="FunFam" id="3.40.50.12780:FF:000012">
    <property type="entry name" value="Non-ribosomal peptide synthetase"/>
    <property type="match status" value="2"/>
</dbReference>
<dbReference type="InterPro" id="IPR013120">
    <property type="entry name" value="FAR_NAD-bd"/>
</dbReference>
<evidence type="ECO:0000313" key="9">
    <source>
        <dbReference type="Proteomes" id="UP000317944"/>
    </source>
</evidence>
<comment type="caution">
    <text evidence="8">The sequence shown here is derived from an EMBL/GenBank/DDBJ whole genome shotgun (WGS) entry which is preliminary data.</text>
</comment>
<dbReference type="CDD" id="cd05235">
    <property type="entry name" value="SDR_e1"/>
    <property type="match status" value="1"/>
</dbReference>
<comment type="similarity">
    <text evidence="2">Belongs to the ATP-dependent AMP-binding enzyme family.</text>
</comment>
<sequence length="2534" mass="292027">MNRFVKVENAQLITEAQYDVTENQKVLWLARQMDIEAGIYNEPVSIQIKGDLDHKKLQKALQYVVAKHVALQMNIVSTNNGLKQLRKEQFHVNMDFYDWSSYPSAIRDQMLDKSLKLNLHTRFDLTSDALFRFQLYQLEPNEYLLHMMFHHIIYDGWSLGLFLQDLEQAYSLDLTFEIEKNNHRLHMYEKLLHKHQNYIGTEDYVTSEKYWSIKLEGTLPWSEFPTSCAKSPVPTYQGGALQYAIKPSLSNLIKQFSKEKQVSSYRVWLSIYVVLLHQMTNQTDLVVGMPINTRSSDEEAREVFGYFVNTVPLRIAFSPTETFTELVQKVNDSVKEAIAHGDYPLNHLIQQVKNREENNTSLYSTVFNMVKLPNFRMEDLETKVITHQNRISVFNMVWRLVQNQSDALNIEIDYNAGIYDENDIQNFIDRFQHLLQALIENSDKPISNLELLLPQDIDVYQNTLAVKNVPPMTLDQLIDEQADIHPDRIAITMGQQNITYQELRVLSNQVAQTLLRQGFQKQNRVSIIMNRSIEAVVSMIGVLKAGGTYVPVEPDFPVDRVRFILQDSESTHIITSHKFSLQHIQLDQKVILYEDMSKQSIIEQAKRTHATEDAAYIIYTSGSTGNPKGVLIPHKGVIHFIQSLKDTYHFQKNHVHLQFASLIFDASVWEIYSSLLTGGRLYILSEIERKSFNHFIEAIEKQQVNFCLLPTVFFHTLTQASLHELEKLKSLNYIFVGGETLLPETVRKWQEKVDLKIPIVNAYGPTESTVCVATYPIINKVNETQVNIPIGKQLSHTEIYILNEQHQICPPYVPGEIYIGGNSLAQKYVNQPDKTKESFITVNLPTSSKARLYKSGDQGLITQDGQVEFLGRIDKQVKIRGYRIELEEIEEQMLRHPSIQHSSVIVYQNKKGDQQLIAFYILQKEAIVAADDIQAYLSEKLPYFMLPNYMQDVEAFPLTPSGKIDYNSLQKQAESVLENRTQRYIPPNTNTEIQLQNIWAEVLRMNSEQISIEDDFFTIGGHSLLTVQVINRIHARLRVQISLKDLYVYRTIHTCADYIDRLNPIDIEDVIPQIPEQTYYPLSHAQKRLWFLYKRYPKDRTYDIPIQVQIQPGIQIKMLNKALYEVVKRHEIFRTVFMEKQGEPVQHIREEIDAIATHVDITKIKKSKQAAYRLKCIREIDSKEFNLEQGPLFRTILFTESEDCSWLYLNFHHIIMDEWSLQRFLKELLEVYDEILLNKIVHATKPTVRYVDYVAWQYEHLSLGTWEIEKKYWRQEFQNVLPQLSLPYDRMRPSTPSNHGAVLSKKIDQINLAGLKKLAQQEEVSLFILLFTAYTQFLQQICGQNDLIVGTPVTGRQHTAFEDVQGFFVNTVAIRVDTTDAATMKELCEVVKEKCLLAFQHQNYPFDKVIEAVNPERRAHDNPIFQTMFSYQQYSAQQHNLHRLDIQPVEQAISKFDLSLTFVEEDDGLIMDLEYNTDLFERTTISRFAEQLLQTIQMIQTDFTTSLCQLNILSDTDKSMYQKLNDTYMAIPQHSSIQERFYRQVYKRPDAIAISTEDRLYTYEEVNHYSNQIAHYLIEKGIQLNDVVAIFLDRSLESIVCMLGVLKAGGTYVPIDIKYPPERVSYILNDSKAKLILTKNSLKKESLSHYEQVAVIEDMLASSAIQDILNKNTAEDTAYMIYTSGSTGNPKGTLLRHAGVLNLVEWRSQTFHITEQDVLSQFYSHSFDSSVSEIFSALLTGARLHLLNEEQRYSSQAYFDAVSTYNITISDVATAFFKQLANGVSSKQLIPLKSLRVLIMGGEAASAEAIRIWQSEMSDTVQIVNEYGPTETTVSSLYHSVSTKVDSTVTQIPIGKPIANTKVYILNENMQLCPIGVIGELYIESVGTAIGYVNQPDRTKQSFLSNPFSKENHSILYRTGDLVRLESNGSVEYMGRRDRQVKIRGYRIELGEIEDVLVQEPRIQQAVVLPDAEGKELHAYFTVHNQTEISIEETYKHVSATLPEYMVPKGYVCVHEIPVTQNGKIDVQKLLGQYQIQYRKNRNHQPPVTETQKVLANVWAEVLNIKDLNIKDDFFALGGHSLKIMPTLVKLKPYFPNLRIQDFFHYRTIEKLARKIDTALQQENSIGATVGEYKKENNIHIDKQENNTKWDTLIHASQQKPRCILLTGGTGFLGSHILEQLLLLPDTVIYCLVRNQKQTSMENKVREKMQFYFGEVILEKMKHRVHIIEGDLSKEHLGLTPNIKKQLIQEIDTIIHCGGDVRHYGDREHFIQVNVESTKYLLDMSKEARARFHYISTISISGHAPHDAKEFLFSEQDFDRGQQLENVYVESKFLAEKLVREAIKEGVPATVYRVGNLVGQTLDGRFQENIEGNAFYRLIKAILLLQIAPNIHTYIDLVPIDFGSKAIVQLVCTKETGGETFHICNPVQLEWKPFVEYLKQSGHPIKIVNTEQFMNLFKDDSLSDKQKYALELMVPLLEETAENSLSIPTCQYTQRFLQEVDVVCELPNAKFVSNLIDYGSRLGFFPASREYTTV</sequence>
<dbReference type="PANTHER" id="PTHR45527:SF1">
    <property type="entry name" value="FATTY ACID SYNTHASE"/>
    <property type="match status" value="1"/>
</dbReference>
<organism evidence="8 9">
    <name type="scientific">Lysinibacillus sphaericus</name>
    <name type="common">Bacillus sphaericus</name>
    <dbReference type="NCBI Taxonomy" id="1421"/>
    <lineage>
        <taxon>Bacteria</taxon>
        <taxon>Bacillati</taxon>
        <taxon>Bacillota</taxon>
        <taxon>Bacilli</taxon>
        <taxon>Bacillales</taxon>
        <taxon>Bacillaceae</taxon>
        <taxon>Lysinibacillus</taxon>
    </lineage>
</organism>
<dbReference type="Gene3D" id="3.40.50.980">
    <property type="match status" value="2"/>
</dbReference>
<dbReference type="PROSITE" id="PS00455">
    <property type="entry name" value="AMP_BINDING"/>
    <property type="match status" value="2"/>
</dbReference>
<protein>
    <submittedName>
        <fullName evidence="8">Amino acid adenylation domain-containing protein</fullName>
    </submittedName>
</protein>
<dbReference type="InterPro" id="IPR020806">
    <property type="entry name" value="PKS_PP-bd"/>
</dbReference>
<dbReference type="Gene3D" id="2.30.38.10">
    <property type="entry name" value="Luciferase, Domain 3"/>
    <property type="match status" value="1"/>
</dbReference>
<dbReference type="Pfam" id="PF00550">
    <property type="entry name" value="PP-binding"/>
    <property type="match status" value="2"/>
</dbReference>
<evidence type="ECO:0000256" key="6">
    <source>
        <dbReference type="ARBA" id="ARBA00023194"/>
    </source>
</evidence>
<dbReference type="SUPFAM" id="SSF52777">
    <property type="entry name" value="CoA-dependent acyltransferases"/>
    <property type="match status" value="4"/>
</dbReference>
<evidence type="ECO:0000256" key="1">
    <source>
        <dbReference type="ARBA" id="ARBA00001957"/>
    </source>
</evidence>
<dbReference type="CDD" id="cd05930">
    <property type="entry name" value="A_NRPS"/>
    <property type="match status" value="2"/>
</dbReference>
<dbReference type="GO" id="GO:0043041">
    <property type="term" value="P:amino acid activation for nonribosomal peptide biosynthetic process"/>
    <property type="evidence" value="ECO:0007669"/>
    <property type="project" value="TreeGrafter"/>
</dbReference>
<dbReference type="InterPro" id="IPR001242">
    <property type="entry name" value="Condensation_dom"/>
</dbReference>
<dbReference type="Gene3D" id="3.30.559.30">
    <property type="entry name" value="Nonribosomal peptide synthetase, condensation domain"/>
    <property type="match status" value="2"/>
</dbReference>
<dbReference type="InterPro" id="IPR042099">
    <property type="entry name" value="ANL_N_sf"/>
</dbReference>